<feature type="domain" description="SCA7" evidence="2">
    <location>
        <begin position="126"/>
        <end position="192"/>
    </location>
</feature>
<feature type="compositionally biased region" description="Pro residues" evidence="1">
    <location>
        <begin position="329"/>
        <end position="342"/>
    </location>
</feature>
<dbReference type="PANTHER" id="PTHR47805:SF1">
    <property type="entry name" value="SAGA-ASSOCIATED FACTOR 73"/>
    <property type="match status" value="1"/>
</dbReference>
<evidence type="ECO:0000256" key="1">
    <source>
        <dbReference type="SAM" id="MobiDB-lite"/>
    </source>
</evidence>
<evidence type="ECO:0000259" key="2">
    <source>
        <dbReference type="PROSITE" id="PS51505"/>
    </source>
</evidence>
<dbReference type="VEuPathDB" id="FungiDB:TRICI_001155"/>
<organism evidence="3 4">
    <name type="scientific">Trichomonascus ciferrii</name>
    <dbReference type="NCBI Taxonomy" id="44093"/>
    <lineage>
        <taxon>Eukaryota</taxon>
        <taxon>Fungi</taxon>
        <taxon>Dikarya</taxon>
        <taxon>Ascomycota</taxon>
        <taxon>Saccharomycotina</taxon>
        <taxon>Dipodascomycetes</taxon>
        <taxon>Dipodascales</taxon>
        <taxon>Trichomonascaceae</taxon>
        <taxon>Trichomonascus</taxon>
        <taxon>Trichomonascus ciferrii complex</taxon>
    </lineage>
</organism>
<feature type="compositionally biased region" description="Basic and acidic residues" evidence="1">
    <location>
        <begin position="93"/>
        <end position="102"/>
    </location>
</feature>
<name>A0A642VAT0_9ASCO</name>
<dbReference type="OrthoDB" id="21678at2759"/>
<feature type="compositionally biased region" description="Low complexity" evidence="1">
    <location>
        <begin position="304"/>
        <end position="321"/>
    </location>
</feature>
<dbReference type="Gene3D" id="6.10.140.670">
    <property type="match status" value="1"/>
</dbReference>
<keyword evidence="4" id="KW-1185">Reference proteome</keyword>
<dbReference type="Proteomes" id="UP000761534">
    <property type="component" value="Unassembled WGS sequence"/>
</dbReference>
<reference evidence="3" key="1">
    <citation type="journal article" date="2019" name="G3 (Bethesda)">
        <title>Genome Assemblies of Two Rare Opportunistic Yeast Pathogens: Diutina rugosa (syn. Candida rugosa) and Trichomonascus ciferrii (syn. Candida ciferrii).</title>
        <authorList>
            <person name="Mixao V."/>
            <person name="Saus E."/>
            <person name="Hansen A.P."/>
            <person name="Lass-Florl C."/>
            <person name="Gabaldon T."/>
        </authorList>
    </citation>
    <scope>NUCLEOTIDE SEQUENCE</scope>
    <source>
        <strain evidence="3">CBS 4856</strain>
    </source>
</reference>
<dbReference type="EMBL" id="SWFS01000088">
    <property type="protein sequence ID" value="KAA8916697.1"/>
    <property type="molecule type" value="Genomic_DNA"/>
</dbReference>
<dbReference type="GO" id="GO:0006357">
    <property type="term" value="P:regulation of transcription by RNA polymerase II"/>
    <property type="evidence" value="ECO:0007669"/>
    <property type="project" value="TreeGrafter"/>
</dbReference>
<dbReference type="PROSITE" id="PS51505">
    <property type="entry name" value="SCA7"/>
    <property type="match status" value="1"/>
</dbReference>
<dbReference type="Pfam" id="PF08313">
    <property type="entry name" value="SCA7"/>
    <property type="match status" value="1"/>
</dbReference>
<gene>
    <name evidence="3" type="ORF">TRICI_001155</name>
</gene>
<dbReference type="InterPro" id="IPR037804">
    <property type="entry name" value="SGF73"/>
</dbReference>
<feature type="region of interest" description="Disordered" evidence="1">
    <location>
        <begin position="76"/>
        <end position="130"/>
    </location>
</feature>
<dbReference type="GO" id="GO:0000124">
    <property type="term" value="C:SAGA complex"/>
    <property type="evidence" value="ECO:0007669"/>
    <property type="project" value="InterPro"/>
</dbReference>
<comment type="caution">
    <text evidence="3">The sequence shown here is derived from an EMBL/GenBank/DDBJ whole genome shotgun (WGS) entry which is preliminary data.</text>
</comment>
<feature type="compositionally biased region" description="Basic residues" evidence="1">
    <location>
        <begin position="103"/>
        <end position="112"/>
    </location>
</feature>
<dbReference type="GO" id="GO:0031048">
    <property type="term" value="P:regulatory ncRNA-mediated heterochromatin formation"/>
    <property type="evidence" value="ECO:0007669"/>
    <property type="project" value="TreeGrafter"/>
</dbReference>
<accession>A0A642VAT0</accession>
<evidence type="ECO:0000313" key="3">
    <source>
        <dbReference type="EMBL" id="KAA8916697.1"/>
    </source>
</evidence>
<sequence length="342" mass="37833">MTAVSRANGVSWRDVARQIKSPSERELPQCYPRLSAWDRANLSSVNPLTTDLDYSLCNFCRRPCLNSAMSLHVQSCPRNVGDDASVDSGRKRKIDDTADSAKPKRSYSKKERKTGDRPKKERPKPAPKIKAPVDVEKQCGVPLTGGGLCARSLTCKTHSMGAKRAVVGRSAPYDQLLAQYQRKNQVKMASLSTAQQLADENEALGGLGPIDPEEEVAQVMEGVRRANALPLERKVIFPTRVKNQFFRMREMFASALLPKGTSTASGIGGIFGRANAFNPDQPDTLHFIRPPSLQRTAYLNALKQQQHQQRLAQLQAAQRRSQSPKVQQQPPPQTQPPPQNNS</sequence>
<dbReference type="PANTHER" id="PTHR47805">
    <property type="entry name" value="SAGA-ASSOCIATED FACTOR 73"/>
    <property type="match status" value="1"/>
</dbReference>
<evidence type="ECO:0000313" key="4">
    <source>
        <dbReference type="Proteomes" id="UP000761534"/>
    </source>
</evidence>
<proteinExistence type="predicted"/>
<dbReference type="AlphaFoldDB" id="A0A642VAT0"/>
<dbReference type="InterPro" id="IPR013243">
    <property type="entry name" value="SCA7_dom"/>
</dbReference>
<dbReference type="GO" id="GO:1904802">
    <property type="term" value="P:RITS complex assembly"/>
    <property type="evidence" value="ECO:0007669"/>
    <property type="project" value="TreeGrafter"/>
</dbReference>
<feature type="region of interest" description="Disordered" evidence="1">
    <location>
        <begin position="304"/>
        <end position="342"/>
    </location>
</feature>
<protein>
    <recommendedName>
        <fullName evidence="2">SCA7 domain-containing protein</fullName>
    </recommendedName>
</protein>